<evidence type="ECO:0000313" key="1">
    <source>
        <dbReference type="EnsemblPlants" id="Kaladp0056s0032.1.v1.1"/>
    </source>
</evidence>
<accession>A0A7N0U6S2</accession>
<reference evidence="1" key="1">
    <citation type="submission" date="2021-01" db="UniProtKB">
        <authorList>
            <consortium name="EnsemblPlants"/>
        </authorList>
    </citation>
    <scope>IDENTIFICATION</scope>
</reference>
<proteinExistence type="predicted"/>
<keyword evidence="2" id="KW-1185">Reference proteome</keyword>
<dbReference type="Proteomes" id="UP000594263">
    <property type="component" value="Unplaced"/>
</dbReference>
<organism evidence="1 2">
    <name type="scientific">Kalanchoe fedtschenkoi</name>
    <name type="common">Lavender scallops</name>
    <name type="synonym">South American air plant</name>
    <dbReference type="NCBI Taxonomy" id="63787"/>
    <lineage>
        <taxon>Eukaryota</taxon>
        <taxon>Viridiplantae</taxon>
        <taxon>Streptophyta</taxon>
        <taxon>Embryophyta</taxon>
        <taxon>Tracheophyta</taxon>
        <taxon>Spermatophyta</taxon>
        <taxon>Magnoliopsida</taxon>
        <taxon>eudicotyledons</taxon>
        <taxon>Gunneridae</taxon>
        <taxon>Pentapetalae</taxon>
        <taxon>Saxifragales</taxon>
        <taxon>Crassulaceae</taxon>
        <taxon>Kalanchoe</taxon>
    </lineage>
</organism>
<protein>
    <submittedName>
        <fullName evidence="1">Uncharacterized protein</fullName>
    </submittedName>
</protein>
<evidence type="ECO:0000313" key="2">
    <source>
        <dbReference type="Proteomes" id="UP000594263"/>
    </source>
</evidence>
<name>A0A7N0U6S2_KALFE</name>
<dbReference type="Gramene" id="Kaladp0056s0032.1.v1.1">
    <property type="protein sequence ID" value="Kaladp0056s0032.1.v1.1"/>
    <property type="gene ID" value="Kaladp0056s0032.v1.1"/>
</dbReference>
<dbReference type="EnsemblPlants" id="Kaladp0056s0032.1.v1.1">
    <property type="protein sequence ID" value="Kaladp0056s0032.1.v1.1"/>
    <property type="gene ID" value="Kaladp0056s0032.v1.1"/>
</dbReference>
<sequence>MKFLVVTELRCLRLIIIYSWEDMPATWIQVVAANRQPYAILVLWIVIENYYQSPLKKIIMKANVPLFQKRRFYGVVVSTLDFESSDLGSTPGRTFIFSSHYLKALF</sequence>
<dbReference type="AlphaFoldDB" id="A0A7N0U6S2"/>